<dbReference type="SUPFAM" id="SSF56399">
    <property type="entry name" value="ADP-ribosylation"/>
    <property type="match status" value="1"/>
</dbReference>
<name>A0A9W8U0I2_9AGAR</name>
<dbReference type="Pfam" id="PF06108">
    <property type="entry name" value="DUF952"/>
    <property type="match status" value="1"/>
</dbReference>
<dbReference type="InterPro" id="IPR009297">
    <property type="entry name" value="DUF952"/>
</dbReference>
<sequence>MSDSKPNYVYKLVPASSPVSLHISEIPAKLPVSSLDQESGFIHLSTSLQIANTLKWFFAQDNSVFVLRLPYDKLEEEKLIRWEDPKAEACGPRGGEGMFPHLYNGLKLGRDEVDLVKVLTQIDGTWDKSIENAINDGWLEY</sequence>
<evidence type="ECO:0000313" key="1">
    <source>
        <dbReference type="EMBL" id="KAJ3747864.1"/>
    </source>
</evidence>
<dbReference type="AlphaFoldDB" id="A0A9W8U0I2"/>
<reference evidence="1 2" key="1">
    <citation type="journal article" date="2023" name="Proc. Natl. Acad. Sci. U.S.A.">
        <title>A global phylogenomic analysis of the shiitake genus Lentinula.</title>
        <authorList>
            <person name="Sierra-Patev S."/>
            <person name="Min B."/>
            <person name="Naranjo-Ortiz M."/>
            <person name="Looney B."/>
            <person name="Konkel Z."/>
            <person name="Slot J.C."/>
            <person name="Sakamoto Y."/>
            <person name="Steenwyk J.L."/>
            <person name="Rokas A."/>
            <person name="Carro J."/>
            <person name="Camarero S."/>
            <person name="Ferreira P."/>
            <person name="Molpeceres G."/>
            <person name="Ruiz-Duenas F.J."/>
            <person name="Serrano A."/>
            <person name="Henrissat B."/>
            <person name="Drula E."/>
            <person name="Hughes K.W."/>
            <person name="Mata J.L."/>
            <person name="Ishikawa N.K."/>
            <person name="Vargas-Isla R."/>
            <person name="Ushijima S."/>
            <person name="Smith C.A."/>
            <person name="Donoghue J."/>
            <person name="Ahrendt S."/>
            <person name="Andreopoulos W."/>
            <person name="He G."/>
            <person name="LaButti K."/>
            <person name="Lipzen A."/>
            <person name="Ng V."/>
            <person name="Riley R."/>
            <person name="Sandor L."/>
            <person name="Barry K."/>
            <person name="Martinez A.T."/>
            <person name="Xiao Y."/>
            <person name="Gibbons J.G."/>
            <person name="Terashima K."/>
            <person name="Grigoriev I.V."/>
            <person name="Hibbett D."/>
        </authorList>
    </citation>
    <scope>NUCLEOTIDE SEQUENCE [LARGE SCALE GENOMIC DNA]</scope>
    <source>
        <strain evidence="1 2">TFB7810</strain>
    </source>
</reference>
<proteinExistence type="predicted"/>
<accession>A0A9W8U0I2</accession>
<keyword evidence="2" id="KW-1185">Reference proteome</keyword>
<gene>
    <name evidence="1" type="ORF">DFH05DRAFT_1481884</name>
</gene>
<dbReference type="PANTHER" id="PTHR34129">
    <property type="entry name" value="BLR1139 PROTEIN"/>
    <property type="match status" value="1"/>
</dbReference>
<evidence type="ECO:0000313" key="2">
    <source>
        <dbReference type="Proteomes" id="UP001142393"/>
    </source>
</evidence>
<organism evidence="1 2">
    <name type="scientific">Lentinula detonsa</name>
    <dbReference type="NCBI Taxonomy" id="2804962"/>
    <lineage>
        <taxon>Eukaryota</taxon>
        <taxon>Fungi</taxon>
        <taxon>Dikarya</taxon>
        <taxon>Basidiomycota</taxon>
        <taxon>Agaricomycotina</taxon>
        <taxon>Agaricomycetes</taxon>
        <taxon>Agaricomycetidae</taxon>
        <taxon>Agaricales</taxon>
        <taxon>Marasmiineae</taxon>
        <taxon>Omphalotaceae</taxon>
        <taxon>Lentinula</taxon>
    </lineage>
</organism>
<dbReference type="Gene3D" id="3.20.170.20">
    <property type="entry name" value="Protein of unknown function DUF952"/>
    <property type="match status" value="1"/>
</dbReference>
<comment type="caution">
    <text evidence="1">The sequence shown here is derived from an EMBL/GenBank/DDBJ whole genome shotgun (WGS) entry which is preliminary data.</text>
</comment>
<evidence type="ECO:0008006" key="3">
    <source>
        <dbReference type="Google" id="ProtNLM"/>
    </source>
</evidence>
<dbReference type="EMBL" id="JANVFU010000003">
    <property type="protein sequence ID" value="KAJ3747864.1"/>
    <property type="molecule type" value="Genomic_DNA"/>
</dbReference>
<dbReference type="Proteomes" id="UP001142393">
    <property type="component" value="Unassembled WGS sequence"/>
</dbReference>
<dbReference type="PANTHER" id="PTHR34129:SF1">
    <property type="entry name" value="DUF952 DOMAIN-CONTAINING PROTEIN"/>
    <property type="match status" value="1"/>
</dbReference>
<protein>
    <recommendedName>
        <fullName evidence="3">DUF952-domain-containing protein</fullName>
    </recommendedName>
</protein>